<organism evidence="1 2">
    <name type="scientific">Deinococcus ficus</name>
    <dbReference type="NCBI Taxonomy" id="317577"/>
    <lineage>
        <taxon>Bacteria</taxon>
        <taxon>Thermotogati</taxon>
        <taxon>Deinococcota</taxon>
        <taxon>Deinococci</taxon>
        <taxon>Deinococcales</taxon>
        <taxon>Deinococcaceae</taxon>
        <taxon>Deinococcus</taxon>
    </lineage>
</organism>
<geneLocation type="plasmid" evidence="2">
    <name>pdfi3</name>
</geneLocation>
<accession>A0A221T382</accession>
<evidence type="ECO:0000313" key="1">
    <source>
        <dbReference type="EMBL" id="ASN83359.1"/>
    </source>
</evidence>
<sequence length="303" mass="32484">MPHTTPAGPLWTDGRRVMLAGRVLDHDDLSGLCALLLGQPVPDDHPVFRSQALTPLRDLPRCDLRVLPAESDPDFPDQDGPDDVGLSLRVGGTWHLGRVISQASGSCAWHEEVHLGGDWITSVTLYPGYSDEDCRDAVRYNGAHPLARQLFPEQVTRWDDAQRHAECAGLLEASGVFLPLPDGTLHASLVPRGHAAGPALRLIAVTGGAHVSALLPAADAQGLAQAAETLTPWHTPAVHFVPDTGTFRLTAPRTHWTGNPQAPESVHATAALTLPPSAAQGLARLIRQHLPRPKVEQGDDLPF</sequence>
<dbReference type="Proteomes" id="UP000259030">
    <property type="component" value="Plasmid pDFI3"/>
</dbReference>
<dbReference type="EMBL" id="CP021084">
    <property type="protein sequence ID" value="ASN83359.1"/>
    <property type="molecule type" value="Genomic_DNA"/>
</dbReference>
<name>A0A221T382_9DEIO</name>
<keyword evidence="1" id="KW-0614">Plasmid</keyword>
<protein>
    <submittedName>
        <fullName evidence="1">Uncharacterized protein</fullName>
    </submittedName>
</protein>
<dbReference type="AlphaFoldDB" id="A0A221T382"/>
<keyword evidence="2" id="KW-1185">Reference proteome</keyword>
<reference evidence="1 2" key="1">
    <citation type="submission" date="2017-05" db="EMBL/GenBank/DDBJ databases">
        <title>The complete genome sequence of Deinococcus ficus isolated from the rhizosphere of the Ficus religiosa L. in Taiwan.</title>
        <authorList>
            <person name="Wu K.-M."/>
            <person name="Liao T.-L."/>
            <person name="Liu Y.-M."/>
            <person name="Young C.-C."/>
            <person name="Tsai S.-F."/>
        </authorList>
    </citation>
    <scope>NUCLEOTIDE SEQUENCE [LARGE SCALE GENOMIC DNA]</scope>
    <source>
        <strain evidence="1 2">CC-FR2-10</strain>
        <plasmid evidence="2">pdfi3</plasmid>
    </source>
</reference>
<dbReference type="KEGG" id="dfc:DFI_19365"/>
<evidence type="ECO:0000313" key="2">
    <source>
        <dbReference type="Proteomes" id="UP000259030"/>
    </source>
</evidence>
<proteinExistence type="predicted"/>
<gene>
    <name evidence="1" type="ORF">DFI_19365</name>
</gene>